<reference evidence="2 3" key="1">
    <citation type="submission" date="2020-08" db="EMBL/GenBank/DDBJ databases">
        <title>Bridging the membrane lipid divide: bacteria of the FCB group superphylum have the potential to synthesize archaeal ether lipids.</title>
        <authorList>
            <person name="Villanueva L."/>
            <person name="Von Meijenfeldt F.A.B."/>
            <person name="Westbye A.B."/>
            <person name="Yadav S."/>
            <person name="Hopmans E.C."/>
            <person name="Dutilh B.E."/>
            <person name="Sinninghe Damste J.S."/>
        </authorList>
    </citation>
    <scope>NUCLEOTIDE SEQUENCE [LARGE SCALE GENOMIC DNA]</scope>
    <source>
        <strain evidence="2">NIOZ-UU36</strain>
    </source>
</reference>
<dbReference type="Proteomes" id="UP000614469">
    <property type="component" value="Unassembled WGS sequence"/>
</dbReference>
<protein>
    <recommendedName>
        <fullName evidence="1">Uroporphyrinogen decarboxylase (URO-D) domain-containing protein</fullName>
    </recommendedName>
</protein>
<dbReference type="PANTHER" id="PTHR47099">
    <property type="entry name" value="METHYLCOBAMIDE:COM METHYLTRANSFERASE MTBA"/>
    <property type="match status" value="1"/>
</dbReference>
<dbReference type="Gene3D" id="3.20.20.210">
    <property type="match status" value="1"/>
</dbReference>
<feature type="domain" description="Uroporphyrinogen decarboxylase (URO-D)" evidence="1">
    <location>
        <begin position="32"/>
        <end position="331"/>
    </location>
</feature>
<evidence type="ECO:0000259" key="1">
    <source>
        <dbReference type="Pfam" id="PF01208"/>
    </source>
</evidence>
<gene>
    <name evidence="2" type="ORF">H8E29_00055</name>
</gene>
<dbReference type="InterPro" id="IPR052024">
    <property type="entry name" value="Methanogen_methyltrans"/>
</dbReference>
<dbReference type="AlphaFoldDB" id="A0A8J6NH48"/>
<dbReference type="GO" id="GO:0004853">
    <property type="term" value="F:uroporphyrinogen decarboxylase activity"/>
    <property type="evidence" value="ECO:0007669"/>
    <property type="project" value="InterPro"/>
</dbReference>
<dbReference type="PANTHER" id="PTHR47099:SF1">
    <property type="entry name" value="METHYLCOBAMIDE:COM METHYLTRANSFERASE MTBA"/>
    <property type="match status" value="1"/>
</dbReference>
<evidence type="ECO:0000313" key="2">
    <source>
        <dbReference type="EMBL" id="MBC8333635.1"/>
    </source>
</evidence>
<dbReference type="SUPFAM" id="SSF51726">
    <property type="entry name" value="UROD/MetE-like"/>
    <property type="match status" value="1"/>
</dbReference>
<dbReference type="InterPro" id="IPR038071">
    <property type="entry name" value="UROD/MetE-like_sf"/>
</dbReference>
<dbReference type="Pfam" id="PF01208">
    <property type="entry name" value="URO-D"/>
    <property type="match status" value="1"/>
</dbReference>
<sequence>MLSHRERLQATLCGEKTDQLPIALWRHFPVDDQSPERLAAATLSYQRVYDFDLVKVTPSSSHFCKDWGILDQWEGSHEGTRRYTKWVIQKPGDWEKLPLLEPDAPHLAGLLSGLRFIRADLDLETPMLQTIFSPLAQAAYLVGKENIVTHIRKYPEAVLKGLETITETSKRFIEALVFDKNISPDGIFYSVQQAQASLLTPEEYDRFGLPFDKRSIEPAANLWCNLLHLHGQDLYFNNIIDESGLGSYFPIINWHDRDTPPTLEKARMQSKHVFCGGLSRQTMNLGTPEDIKKEAEEAFAQTAGDRFILGTGCVVPITAPHGNLIAAKDFVASIKK</sequence>
<accession>A0A8J6NH48</accession>
<dbReference type="GO" id="GO:0006779">
    <property type="term" value="P:porphyrin-containing compound biosynthetic process"/>
    <property type="evidence" value="ECO:0007669"/>
    <property type="project" value="InterPro"/>
</dbReference>
<proteinExistence type="predicted"/>
<comment type="caution">
    <text evidence="2">The sequence shown here is derived from an EMBL/GenBank/DDBJ whole genome shotgun (WGS) entry which is preliminary data.</text>
</comment>
<dbReference type="InterPro" id="IPR000257">
    <property type="entry name" value="Uroporphyrinogen_deCOase"/>
</dbReference>
<organism evidence="2 3">
    <name type="scientific">Candidatus Desulfolinea nitratireducens</name>
    <dbReference type="NCBI Taxonomy" id="2841698"/>
    <lineage>
        <taxon>Bacteria</taxon>
        <taxon>Bacillati</taxon>
        <taxon>Chloroflexota</taxon>
        <taxon>Anaerolineae</taxon>
        <taxon>Anaerolineales</taxon>
        <taxon>Anaerolineales incertae sedis</taxon>
        <taxon>Candidatus Desulfolinea</taxon>
    </lineage>
</organism>
<name>A0A8J6NH48_9CHLR</name>
<evidence type="ECO:0000313" key="3">
    <source>
        <dbReference type="Proteomes" id="UP000614469"/>
    </source>
</evidence>
<dbReference type="EMBL" id="JACNJN010000004">
    <property type="protein sequence ID" value="MBC8333635.1"/>
    <property type="molecule type" value="Genomic_DNA"/>
</dbReference>